<feature type="region of interest" description="Disordered" evidence="1">
    <location>
        <begin position="40"/>
        <end position="64"/>
    </location>
</feature>
<name>A0AA39JK53_ARMTA</name>
<dbReference type="EMBL" id="JAUEPS010000055">
    <property type="protein sequence ID" value="KAK0444235.1"/>
    <property type="molecule type" value="Genomic_DNA"/>
</dbReference>
<comment type="caution">
    <text evidence="2">The sequence shown here is derived from an EMBL/GenBank/DDBJ whole genome shotgun (WGS) entry which is preliminary data.</text>
</comment>
<organism evidence="2 3">
    <name type="scientific">Armillaria tabescens</name>
    <name type="common">Ringless honey mushroom</name>
    <name type="synonym">Agaricus tabescens</name>
    <dbReference type="NCBI Taxonomy" id="1929756"/>
    <lineage>
        <taxon>Eukaryota</taxon>
        <taxon>Fungi</taxon>
        <taxon>Dikarya</taxon>
        <taxon>Basidiomycota</taxon>
        <taxon>Agaricomycotina</taxon>
        <taxon>Agaricomycetes</taxon>
        <taxon>Agaricomycetidae</taxon>
        <taxon>Agaricales</taxon>
        <taxon>Marasmiineae</taxon>
        <taxon>Physalacriaceae</taxon>
        <taxon>Desarmillaria</taxon>
    </lineage>
</organism>
<proteinExistence type="predicted"/>
<dbReference type="Proteomes" id="UP001175211">
    <property type="component" value="Unassembled WGS sequence"/>
</dbReference>
<dbReference type="RefSeq" id="XP_060325020.1">
    <property type="nucleotide sequence ID" value="XM_060470113.1"/>
</dbReference>
<evidence type="ECO:0000256" key="1">
    <source>
        <dbReference type="SAM" id="MobiDB-lite"/>
    </source>
</evidence>
<reference evidence="2" key="1">
    <citation type="submission" date="2023-06" db="EMBL/GenBank/DDBJ databases">
        <authorList>
            <consortium name="Lawrence Berkeley National Laboratory"/>
            <person name="Ahrendt S."/>
            <person name="Sahu N."/>
            <person name="Indic B."/>
            <person name="Wong-Bajracharya J."/>
            <person name="Merenyi Z."/>
            <person name="Ke H.-M."/>
            <person name="Monk M."/>
            <person name="Kocsube S."/>
            <person name="Drula E."/>
            <person name="Lipzen A."/>
            <person name="Balint B."/>
            <person name="Henrissat B."/>
            <person name="Andreopoulos B."/>
            <person name="Martin F.M."/>
            <person name="Harder C.B."/>
            <person name="Rigling D."/>
            <person name="Ford K.L."/>
            <person name="Foster G.D."/>
            <person name="Pangilinan J."/>
            <person name="Papanicolaou A."/>
            <person name="Barry K."/>
            <person name="LaButti K."/>
            <person name="Viragh M."/>
            <person name="Koriabine M."/>
            <person name="Yan M."/>
            <person name="Riley R."/>
            <person name="Champramary S."/>
            <person name="Plett K.L."/>
            <person name="Tsai I.J."/>
            <person name="Slot J."/>
            <person name="Sipos G."/>
            <person name="Plett J."/>
            <person name="Nagy L.G."/>
            <person name="Grigoriev I.V."/>
        </authorList>
    </citation>
    <scope>NUCLEOTIDE SEQUENCE</scope>
    <source>
        <strain evidence="2">CCBAS 213</strain>
    </source>
</reference>
<evidence type="ECO:0000313" key="3">
    <source>
        <dbReference type="Proteomes" id="UP001175211"/>
    </source>
</evidence>
<dbReference type="GeneID" id="85353661"/>
<evidence type="ECO:0000313" key="2">
    <source>
        <dbReference type="EMBL" id="KAK0444235.1"/>
    </source>
</evidence>
<keyword evidence="3" id="KW-1185">Reference proteome</keyword>
<dbReference type="AlphaFoldDB" id="A0AA39JK53"/>
<gene>
    <name evidence="2" type="ORF">EV420DRAFT_1484726</name>
</gene>
<protein>
    <submittedName>
        <fullName evidence="2">Uncharacterized protein</fullName>
    </submittedName>
</protein>
<accession>A0AA39JK53</accession>
<sequence>MGPGMPEVCLVDVPQTVAYPTPNSSRTLLYIETTYCRPASKDERPTDFPQTMPHAKPMQRGPDFASRRRVVVRRASMGGWSQDGEVEGIRVKWGGGDGTAFASRRRIVVRQPLPFGIDLENKISGSNDGLEDYSSVVKRNFGPRWSTSNSWIEKLANLTAVQFPLQYLPRDHAVFVPKIRKSLPEPWSGGGCPHNPLRIFLKEERRAERRGLRHKEDYLSQKIEVSTIKLLKRKQDKANMGAGLVKDVEVLVDEAKFIIGWSK</sequence>